<organism evidence="2 4">
    <name type="scientific">Sulfodiicoccus acidiphilus</name>
    <dbReference type="NCBI Taxonomy" id="1670455"/>
    <lineage>
        <taxon>Archaea</taxon>
        <taxon>Thermoproteota</taxon>
        <taxon>Thermoprotei</taxon>
        <taxon>Sulfolobales</taxon>
        <taxon>Sulfolobaceae</taxon>
        <taxon>Sulfodiicoccus</taxon>
    </lineage>
</organism>
<proteinExistence type="inferred from homology"/>
<reference evidence="4" key="2">
    <citation type="submission" date="2018-04" db="EMBL/GenBank/DDBJ databases">
        <title>Complete genome sequence of Sulfodiicoccus acidiphilus strain HS-1.</title>
        <authorList>
            <person name="Sakai H.D."/>
            <person name="Kurosawa N."/>
        </authorList>
    </citation>
    <scope>NUCLEOTIDE SEQUENCE [LARGE SCALE GENOMIC DNA]</scope>
    <source>
        <strain evidence="4">HS-1</strain>
    </source>
</reference>
<dbReference type="GO" id="GO:0003899">
    <property type="term" value="F:DNA-directed RNA polymerase activity"/>
    <property type="evidence" value="ECO:0007669"/>
    <property type="project" value="InterPro"/>
</dbReference>
<dbReference type="EMBL" id="BMQS01000007">
    <property type="protein sequence ID" value="GGT93425.1"/>
    <property type="molecule type" value="Genomic_DNA"/>
</dbReference>
<protein>
    <submittedName>
        <fullName evidence="2">DNA primase</fullName>
    </submittedName>
</protein>
<evidence type="ECO:0000313" key="2">
    <source>
        <dbReference type="EMBL" id="BBD72599.1"/>
    </source>
</evidence>
<dbReference type="GO" id="GO:0006269">
    <property type="term" value="P:DNA replication, synthesis of primer"/>
    <property type="evidence" value="ECO:0007669"/>
    <property type="project" value="InterPro"/>
</dbReference>
<keyword evidence="4" id="KW-1185">Reference proteome</keyword>
<sequence>MTALRENVPRHLYYSSARYSLPGAKDMEEKGWLGSDLLFDVDADHLCTGLRKFNFCPICGVPVEGVCSHHGQAVEFLEINEVCLKVALNHTFRLIDVLKDDLGMPGRAYFSGNRGFHVHVECKGECGRLGSNERREVVSYITSKGVVLDQQVTIDVRRLTRIPGSLHGKSGLLVKEVKSESEFTYDTQLSPFTGITIFVPNVDIEVRVLDRDIKLRKGTPTKVETAVGVHMSLKGLGRIVAHAK</sequence>
<evidence type="ECO:0000256" key="1">
    <source>
        <dbReference type="ARBA" id="ARBA00009762"/>
    </source>
</evidence>
<dbReference type="Proteomes" id="UP000276741">
    <property type="component" value="Chromosome"/>
</dbReference>
<name>A0A348B347_9CREN</name>
<reference evidence="2" key="3">
    <citation type="journal article" date="2019" name="BMC Res. Notes">
        <title>Complete genome sequence of the Sulfodiicoccus acidiphilus strain HS-1T, the first crenarchaeon that lacks polB3, isolated from an acidic hot spring in Ohwaku-dani, Hakone, Japan.</title>
        <authorList>
            <person name="Sakai H.D."/>
            <person name="Kurosawa N."/>
        </authorList>
    </citation>
    <scope>NUCLEOTIDE SEQUENCE</scope>
    <source>
        <strain evidence="2">HS-1</strain>
    </source>
</reference>
<dbReference type="Pfam" id="PF01896">
    <property type="entry name" value="DNA_primase_S"/>
    <property type="match status" value="1"/>
</dbReference>
<comment type="similarity">
    <text evidence="1">Belongs to the eukaryotic-type primase small subunit family.</text>
</comment>
<reference evidence="3" key="4">
    <citation type="submission" date="2020-09" db="EMBL/GenBank/DDBJ databases">
        <authorList>
            <person name="Sun Q."/>
            <person name="Ohkuma M."/>
        </authorList>
    </citation>
    <scope>NUCLEOTIDE SEQUENCE</scope>
    <source>
        <strain evidence="3">JCM 31740</strain>
    </source>
</reference>
<dbReference type="Pfam" id="PF20873">
    <property type="entry name" value="PriS_C"/>
    <property type="match status" value="1"/>
</dbReference>
<accession>A0A348B347</accession>
<dbReference type="AlphaFoldDB" id="A0A348B347"/>
<evidence type="ECO:0000313" key="3">
    <source>
        <dbReference type="EMBL" id="GGT93425.1"/>
    </source>
</evidence>
<reference evidence="3" key="1">
    <citation type="journal article" date="2014" name="Int. J. Syst. Evol. Microbiol.">
        <title>Complete genome sequence of Corynebacterium casei LMG S-19264T (=DSM 44701T), isolated from a smear-ripened cheese.</title>
        <authorList>
            <consortium name="US DOE Joint Genome Institute (JGI-PGF)"/>
            <person name="Walter F."/>
            <person name="Albersmeier A."/>
            <person name="Kalinowski J."/>
            <person name="Ruckert C."/>
        </authorList>
    </citation>
    <scope>NUCLEOTIDE SEQUENCE</scope>
    <source>
        <strain evidence="3">JCM 31740</strain>
    </source>
</reference>
<evidence type="ECO:0000313" key="4">
    <source>
        <dbReference type="Proteomes" id="UP000276741"/>
    </source>
</evidence>
<dbReference type="Gene3D" id="3.90.920.10">
    <property type="entry name" value="DNA primase, PRIM domain"/>
    <property type="match status" value="1"/>
</dbReference>
<dbReference type="SUPFAM" id="SSF56747">
    <property type="entry name" value="Prim-pol domain"/>
    <property type="match status" value="1"/>
</dbReference>
<dbReference type="PANTHER" id="PTHR10536">
    <property type="entry name" value="DNA PRIMASE SMALL SUBUNIT"/>
    <property type="match status" value="1"/>
</dbReference>
<gene>
    <name evidence="3" type="ORF">GCM10007116_08880</name>
    <name evidence="2" type="ORF">HS1genome_0988</name>
</gene>
<dbReference type="EMBL" id="AP018553">
    <property type="protein sequence ID" value="BBD72599.1"/>
    <property type="molecule type" value="Genomic_DNA"/>
</dbReference>
<dbReference type="InterPro" id="IPR002755">
    <property type="entry name" value="DNA_primase_S"/>
</dbReference>
<dbReference type="KEGG" id="sacd:HS1genome_0988"/>
<dbReference type="Proteomes" id="UP000616143">
    <property type="component" value="Unassembled WGS sequence"/>
</dbReference>